<name>A0A401PPU3_SCYTO</name>
<accession>A0A401PPU3</accession>
<comment type="caution">
    <text evidence="2">The sequence shown here is derived from an EMBL/GenBank/DDBJ whole genome shotgun (WGS) entry which is preliminary data.</text>
</comment>
<dbReference type="Proteomes" id="UP000288216">
    <property type="component" value="Unassembled WGS sequence"/>
</dbReference>
<dbReference type="EMBL" id="BFAA01017566">
    <property type="protein sequence ID" value="GCB75170.1"/>
    <property type="molecule type" value="Genomic_DNA"/>
</dbReference>
<reference evidence="2 3" key="1">
    <citation type="journal article" date="2018" name="Nat. Ecol. Evol.">
        <title>Shark genomes provide insights into elasmobranch evolution and the origin of vertebrates.</title>
        <authorList>
            <person name="Hara Y"/>
            <person name="Yamaguchi K"/>
            <person name="Onimaru K"/>
            <person name="Kadota M"/>
            <person name="Koyanagi M"/>
            <person name="Keeley SD"/>
            <person name="Tatsumi K"/>
            <person name="Tanaka K"/>
            <person name="Motone F"/>
            <person name="Kageyama Y"/>
            <person name="Nozu R"/>
            <person name="Adachi N"/>
            <person name="Nishimura O"/>
            <person name="Nakagawa R"/>
            <person name="Tanegashima C"/>
            <person name="Kiyatake I"/>
            <person name="Matsumoto R"/>
            <person name="Murakumo K"/>
            <person name="Nishida K"/>
            <person name="Terakita A"/>
            <person name="Kuratani S"/>
            <person name="Sato K"/>
            <person name="Hyodo S Kuraku.S."/>
        </authorList>
    </citation>
    <scope>NUCLEOTIDE SEQUENCE [LARGE SCALE GENOMIC DNA]</scope>
</reference>
<evidence type="ECO:0000313" key="3">
    <source>
        <dbReference type="Proteomes" id="UP000288216"/>
    </source>
</evidence>
<evidence type="ECO:0000256" key="1">
    <source>
        <dbReference type="SAM" id="Coils"/>
    </source>
</evidence>
<keyword evidence="3" id="KW-1185">Reference proteome</keyword>
<keyword evidence="1" id="KW-0175">Coiled coil</keyword>
<feature type="coiled-coil region" evidence="1">
    <location>
        <begin position="1"/>
        <end position="53"/>
    </location>
</feature>
<protein>
    <submittedName>
        <fullName evidence="2">Uncharacterized protein</fullName>
    </submittedName>
</protein>
<proteinExistence type="predicted"/>
<feature type="non-terminal residue" evidence="2">
    <location>
        <position position="1"/>
    </location>
</feature>
<evidence type="ECO:0000313" key="2">
    <source>
        <dbReference type="EMBL" id="GCB75170.1"/>
    </source>
</evidence>
<gene>
    <name evidence="2" type="ORF">scyTo_0020893</name>
</gene>
<dbReference type="AlphaFoldDB" id="A0A401PPU3"/>
<organism evidence="2 3">
    <name type="scientific">Scyliorhinus torazame</name>
    <name type="common">Cloudy catshark</name>
    <name type="synonym">Catulus torazame</name>
    <dbReference type="NCBI Taxonomy" id="75743"/>
    <lineage>
        <taxon>Eukaryota</taxon>
        <taxon>Metazoa</taxon>
        <taxon>Chordata</taxon>
        <taxon>Craniata</taxon>
        <taxon>Vertebrata</taxon>
        <taxon>Chondrichthyes</taxon>
        <taxon>Elasmobranchii</taxon>
        <taxon>Galeomorphii</taxon>
        <taxon>Galeoidea</taxon>
        <taxon>Carcharhiniformes</taxon>
        <taxon>Scyliorhinidae</taxon>
        <taxon>Scyliorhinus</taxon>
    </lineage>
</organism>
<sequence>LNTVKDMLTKNEEEVSQMRRQIQEFEEKIMSVMEKHKDAVDFLNGELQKYAHKFEKEQQLR</sequence>